<dbReference type="PANTHER" id="PTHR30346:SF28">
    <property type="entry name" value="HTH-TYPE TRANSCRIPTIONAL REGULATOR CYNR"/>
    <property type="match status" value="1"/>
</dbReference>
<keyword evidence="7" id="KW-1185">Reference proteome</keyword>
<dbReference type="Gene3D" id="1.10.10.10">
    <property type="entry name" value="Winged helix-like DNA-binding domain superfamily/Winged helix DNA-binding domain"/>
    <property type="match status" value="1"/>
</dbReference>
<evidence type="ECO:0000256" key="2">
    <source>
        <dbReference type="ARBA" id="ARBA00023015"/>
    </source>
</evidence>
<dbReference type="Gene3D" id="3.40.190.290">
    <property type="match status" value="1"/>
</dbReference>
<dbReference type="Pfam" id="PF03466">
    <property type="entry name" value="LysR_substrate"/>
    <property type="match status" value="1"/>
</dbReference>
<dbReference type="SUPFAM" id="SSF46785">
    <property type="entry name" value="Winged helix' DNA-binding domain"/>
    <property type="match status" value="1"/>
</dbReference>
<name>A0ABV7Y4A6_9ACTN</name>
<dbReference type="Pfam" id="PF00126">
    <property type="entry name" value="HTH_1"/>
    <property type="match status" value="1"/>
</dbReference>
<accession>A0ABV7Y4A6</accession>
<reference evidence="7" key="1">
    <citation type="journal article" date="2019" name="Int. J. Syst. Evol. Microbiol.">
        <title>The Global Catalogue of Microorganisms (GCM) 10K type strain sequencing project: providing services to taxonomists for standard genome sequencing and annotation.</title>
        <authorList>
            <consortium name="The Broad Institute Genomics Platform"/>
            <consortium name="The Broad Institute Genome Sequencing Center for Infectious Disease"/>
            <person name="Wu L."/>
            <person name="Ma J."/>
        </authorList>
    </citation>
    <scope>NUCLEOTIDE SEQUENCE [LARGE SCALE GENOMIC DNA]</scope>
    <source>
        <strain evidence="7">CGMCC 4.7241</strain>
    </source>
</reference>
<dbReference type="PANTHER" id="PTHR30346">
    <property type="entry name" value="TRANSCRIPTIONAL DUAL REGULATOR HCAR-RELATED"/>
    <property type="match status" value="1"/>
</dbReference>
<dbReference type="RefSeq" id="WP_205122310.1">
    <property type="nucleotide sequence ID" value="NZ_JAFBCM010000001.1"/>
</dbReference>
<keyword evidence="3" id="KW-0238">DNA-binding</keyword>
<evidence type="ECO:0000256" key="3">
    <source>
        <dbReference type="ARBA" id="ARBA00023125"/>
    </source>
</evidence>
<gene>
    <name evidence="6" type="ORF">ACFOUW_00400</name>
</gene>
<feature type="domain" description="HTH lysR-type" evidence="5">
    <location>
        <begin position="17"/>
        <end position="69"/>
    </location>
</feature>
<evidence type="ECO:0000259" key="5">
    <source>
        <dbReference type="PROSITE" id="PS50931"/>
    </source>
</evidence>
<comment type="similarity">
    <text evidence="1">Belongs to the LysR transcriptional regulatory family.</text>
</comment>
<evidence type="ECO:0000313" key="7">
    <source>
        <dbReference type="Proteomes" id="UP001595699"/>
    </source>
</evidence>
<dbReference type="EMBL" id="JBHRZH010000001">
    <property type="protein sequence ID" value="MFC3759284.1"/>
    <property type="molecule type" value="Genomic_DNA"/>
</dbReference>
<dbReference type="InterPro" id="IPR005119">
    <property type="entry name" value="LysR_subst-bd"/>
</dbReference>
<evidence type="ECO:0000256" key="4">
    <source>
        <dbReference type="ARBA" id="ARBA00023163"/>
    </source>
</evidence>
<dbReference type="PROSITE" id="PS50931">
    <property type="entry name" value="HTH_LYSR"/>
    <property type="match status" value="1"/>
</dbReference>
<dbReference type="InterPro" id="IPR036390">
    <property type="entry name" value="WH_DNA-bd_sf"/>
</dbReference>
<evidence type="ECO:0000256" key="1">
    <source>
        <dbReference type="ARBA" id="ARBA00009437"/>
    </source>
</evidence>
<comment type="caution">
    <text evidence="6">The sequence shown here is derived from an EMBL/GenBank/DDBJ whole genome shotgun (WGS) entry which is preliminary data.</text>
</comment>
<keyword evidence="2" id="KW-0805">Transcription regulation</keyword>
<dbReference type="InterPro" id="IPR000847">
    <property type="entry name" value="LysR_HTH_N"/>
</dbReference>
<dbReference type="InterPro" id="IPR036388">
    <property type="entry name" value="WH-like_DNA-bd_sf"/>
</dbReference>
<sequence length="313" mass="33705">MESSEAAELAAALAPRLALLEAIAVERHVTRAAERLDMPQPTVSRWLAGLSETLGAPVVVRHGRGIRLTRVGEVLAQASERAMSALEAGCRAALEEADPERGQVAFTFLHSTGAHEVPELLRKFRASHPTVRFNLAQGSHETMLRRIHAGEMDLALTAPVPVEEPGLESTVLYEQPLVLTVPTKHRLATRKRARLEEVAEEQFVGMKHGYGLRQITDALCEHAGFAPTLAFEGEEVDTVRGLVGAGLGVAILPPARPKLPEVVELNLIPAAKRAIGLVWAADVPLAPAARTFREFAIKARPLALFAGRGSVEA</sequence>
<dbReference type="Proteomes" id="UP001595699">
    <property type="component" value="Unassembled WGS sequence"/>
</dbReference>
<proteinExistence type="inferred from homology"/>
<dbReference type="SUPFAM" id="SSF53850">
    <property type="entry name" value="Periplasmic binding protein-like II"/>
    <property type="match status" value="1"/>
</dbReference>
<protein>
    <submittedName>
        <fullName evidence="6">LysR family transcriptional regulator</fullName>
    </submittedName>
</protein>
<organism evidence="6 7">
    <name type="scientific">Tenggerimyces flavus</name>
    <dbReference type="NCBI Taxonomy" id="1708749"/>
    <lineage>
        <taxon>Bacteria</taxon>
        <taxon>Bacillati</taxon>
        <taxon>Actinomycetota</taxon>
        <taxon>Actinomycetes</taxon>
        <taxon>Propionibacteriales</taxon>
        <taxon>Nocardioidaceae</taxon>
        <taxon>Tenggerimyces</taxon>
    </lineage>
</organism>
<evidence type="ECO:0000313" key="6">
    <source>
        <dbReference type="EMBL" id="MFC3759284.1"/>
    </source>
</evidence>
<dbReference type="CDD" id="cd08434">
    <property type="entry name" value="PBP2_GltC_like"/>
    <property type="match status" value="1"/>
</dbReference>
<keyword evidence="4" id="KW-0804">Transcription</keyword>